<evidence type="ECO:0000313" key="4">
    <source>
        <dbReference type="Proteomes" id="UP000430508"/>
    </source>
</evidence>
<feature type="transmembrane region" description="Helical" evidence="1">
    <location>
        <begin position="27"/>
        <end position="47"/>
    </location>
</feature>
<dbReference type="RefSeq" id="WP_019226740.1">
    <property type="nucleotide sequence ID" value="NZ_CP046996.1"/>
</dbReference>
<gene>
    <name evidence="3" type="ORF">GQ588_08030</name>
</gene>
<feature type="transmembrane region" description="Helical" evidence="1">
    <location>
        <begin position="88"/>
        <end position="106"/>
    </location>
</feature>
<dbReference type="InterPro" id="IPR043726">
    <property type="entry name" value="LiaI-LiaF-like_TM1"/>
</dbReference>
<evidence type="ECO:0000256" key="1">
    <source>
        <dbReference type="SAM" id="Phobius"/>
    </source>
</evidence>
<organism evidence="3 4">
    <name type="scientific">Dehalobacter restrictus</name>
    <dbReference type="NCBI Taxonomy" id="55583"/>
    <lineage>
        <taxon>Bacteria</taxon>
        <taxon>Bacillati</taxon>
        <taxon>Bacillota</taxon>
        <taxon>Clostridia</taxon>
        <taxon>Eubacteriales</taxon>
        <taxon>Desulfitobacteriaceae</taxon>
        <taxon>Dehalobacter</taxon>
    </lineage>
</organism>
<keyword evidence="1" id="KW-1133">Transmembrane helix</keyword>
<feature type="transmembrane region" description="Helical" evidence="1">
    <location>
        <begin position="113"/>
        <end position="133"/>
    </location>
</feature>
<feature type="transmembrane region" description="Helical" evidence="1">
    <location>
        <begin position="59"/>
        <end position="76"/>
    </location>
</feature>
<sequence>MNKSGLFWGIILILTGGLLLIDNLGNWQIFSMEFLWPVLILILGLAFEFNYFSKKESPGLLVPGGILTVIGLLFIFETFTHWQFSGYTWPVYPLAVAVGLFQLYLFSGRPRGLLVPVFILTALACISFTGMFVTSIQRYIDLGLVVPILLILAGLILIIQRKKT</sequence>
<keyword evidence="1" id="KW-0472">Membrane</keyword>
<feature type="transmembrane region" description="Helical" evidence="1">
    <location>
        <begin position="139"/>
        <end position="159"/>
    </location>
</feature>
<feature type="domain" description="LiaI-LiaF-like transmembrane region" evidence="2">
    <location>
        <begin position="6"/>
        <end position="47"/>
    </location>
</feature>
<reference evidence="3 4" key="1">
    <citation type="submission" date="2019-12" db="EMBL/GenBank/DDBJ databases">
        <title>Sequence classification of anaerobic respiratory reductive dehalogenases: First we see many, then we see few.</title>
        <authorList>
            <person name="Molenda O."/>
            <person name="Puentes Jacome L.A."/>
            <person name="Cao X."/>
            <person name="Nesbo C.L."/>
            <person name="Tang S."/>
            <person name="Morson N."/>
            <person name="Patron J."/>
            <person name="Lomheim L."/>
            <person name="Wishart D.S."/>
            <person name="Edwards E.A."/>
        </authorList>
    </citation>
    <scope>NUCLEOTIDE SEQUENCE [LARGE SCALE GENOMIC DNA]</scope>
    <source>
        <strain evidence="3 4">12DCA</strain>
    </source>
</reference>
<evidence type="ECO:0000313" key="3">
    <source>
        <dbReference type="EMBL" id="QHA00582.1"/>
    </source>
</evidence>
<feature type="transmembrane region" description="Helical" evidence="1">
    <location>
        <begin position="5"/>
        <end position="21"/>
    </location>
</feature>
<dbReference type="EMBL" id="CP046996">
    <property type="protein sequence ID" value="QHA00582.1"/>
    <property type="molecule type" value="Genomic_DNA"/>
</dbReference>
<dbReference type="AlphaFoldDB" id="A0A857DJA9"/>
<accession>A0A857DJA9</accession>
<dbReference type="Pfam" id="PF18917">
    <property type="entry name" value="LiaI-LiaF-like_TM1"/>
    <property type="match status" value="1"/>
</dbReference>
<keyword evidence="1" id="KW-0812">Transmembrane</keyword>
<protein>
    <recommendedName>
        <fullName evidence="2">LiaI-LiaF-like transmembrane region domain-containing protein</fullName>
    </recommendedName>
</protein>
<name>A0A857DJA9_9FIRM</name>
<proteinExistence type="predicted"/>
<evidence type="ECO:0000259" key="2">
    <source>
        <dbReference type="Pfam" id="PF18917"/>
    </source>
</evidence>
<dbReference type="Proteomes" id="UP000430508">
    <property type="component" value="Chromosome"/>
</dbReference>